<dbReference type="GO" id="GO:0005657">
    <property type="term" value="C:replication fork"/>
    <property type="evidence" value="ECO:0007669"/>
    <property type="project" value="InterPro"/>
</dbReference>
<dbReference type="GO" id="GO:0000724">
    <property type="term" value="P:double-strand break repair via homologous recombination"/>
    <property type="evidence" value="ECO:0007669"/>
    <property type="project" value="InterPro"/>
</dbReference>
<reference evidence="2" key="1">
    <citation type="submission" date="2021-05" db="EMBL/GenBank/DDBJ databases">
        <authorList>
            <person name="Alioto T."/>
            <person name="Alioto T."/>
            <person name="Gomez Garrido J."/>
        </authorList>
    </citation>
    <scope>NUCLEOTIDE SEQUENCE</scope>
</reference>
<dbReference type="GO" id="GO:0000400">
    <property type="term" value="F:four-way junction DNA binding"/>
    <property type="evidence" value="ECO:0007669"/>
    <property type="project" value="TreeGrafter"/>
</dbReference>
<protein>
    <submittedName>
        <fullName evidence="2">Uncharacterized protein</fullName>
    </submittedName>
</protein>
<dbReference type="PANTHER" id="PTHR46644">
    <property type="entry name" value="DNA REPAIR PROTEIN XRCC2"/>
    <property type="match status" value="1"/>
</dbReference>
<dbReference type="GO" id="GO:0005813">
    <property type="term" value="C:centrosome"/>
    <property type="evidence" value="ECO:0007669"/>
    <property type="project" value="TreeGrafter"/>
</dbReference>
<dbReference type="InterPro" id="IPR030547">
    <property type="entry name" value="XRCC2"/>
</dbReference>
<proteinExistence type="predicted"/>
<dbReference type="Gene3D" id="3.40.50.300">
    <property type="entry name" value="P-loop containing nucleotide triphosphate hydrolases"/>
    <property type="match status" value="1"/>
</dbReference>
<feature type="region of interest" description="Disordered" evidence="1">
    <location>
        <begin position="118"/>
        <end position="137"/>
    </location>
</feature>
<dbReference type="GO" id="GO:0042148">
    <property type="term" value="P:DNA strand invasion"/>
    <property type="evidence" value="ECO:0007669"/>
    <property type="project" value="TreeGrafter"/>
</dbReference>
<dbReference type="EMBL" id="HBUF01212343">
    <property type="protein sequence ID" value="CAG6665955.1"/>
    <property type="molecule type" value="Transcribed_RNA"/>
</dbReference>
<dbReference type="InterPro" id="IPR027417">
    <property type="entry name" value="P-loop_NTPase"/>
</dbReference>
<evidence type="ECO:0000256" key="1">
    <source>
        <dbReference type="SAM" id="MobiDB-lite"/>
    </source>
</evidence>
<accession>A0A8D8SCW9</accession>
<evidence type="ECO:0000313" key="2">
    <source>
        <dbReference type="EMBL" id="CAG6665955.1"/>
    </source>
</evidence>
<dbReference type="SUPFAM" id="SSF52540">
    <property type="entry name" value="P-loop containing nucleoside triphosphate hydrolases"/>
    <property type="match status" value="1"/>
</dbReference>
<organism evidence="2">
    <name type="scientific">Cacopsylla melanoneura</name>
    <dbReference type="NCBI Taxonomy" id="428564"/>
    <lineage>
        <taxon>Eukaryota</taxon>
        <taxon>Metazoa</taxon>
        <taxon>Ecdysozoa</taxon>
        <taxon>Arthropoda</taxon>
        <taxon>Hexapoda</taxon>
        <taxon>Insecta</taxon>
        <taxon>Pterygota</taxon>
        <taxon>Neoptera</taxon>
        <taxon>Paraneoptera</taxon>
        <taxon>Hemiptera</taxon>
        <taxon>Sternorrhyncha</taxon>
        <taxon>Psylloidea</taxon>
        <taxon>Psyllidae</taxon>
        <taxon>Psyllinae</taxon>
        <taxon>Cacopsylla</taxon>
    </lineage>
</organism>
<feature type="compositionally biased region" description="Basic and acidic residues" evidence="1">
    <location>
        <begin position="118"/>
        <end position="136"/>
    </location>
</feature>
<dbReference type="AlphaFoldDB" id="A0A8D8SCW9"/>
<dbReference type="GO" id="GO:0033063">
    <property type="term" value="C:Rad51B-Rad51C-Rad51D-XRCC2 complex"/>
    <property type="evidence" value="ECO:0007669"/>
    <property type="project" value="InterPro"/>
</dbReference>
<sequence>MDSASTSSLNNILMESGLDLFSKFNNESKQMSNLEELDPKLLPNLQTNSIVEISGASRTGKSILVLKYITKSILPISYENINIQGLGLNVLLVDMELKFSVRILMEEMEHYLKQCLDKESNKSEDKPHPDHSESKPTKTNLHLISDIIQDSLARLQVTFCHSTSDNLALIFQNIETRILSKQLNLDIVFIENLLNFYFEDVSVQICSIAKYVHKLLTQCVLKYLSKFNTVLIYTRYIEHGRGRIPSGLVTHSVQLSNINYNRIHKCLVNCEQVTYYRIERQELMWTEFNEAQLEGDDENEDDTL</sequence>
<name>A0A8D8SCW9_9HEMI</name>
<dbReference type="PANTHER" id="PTHR46644:SF2">
    <property type="entry name" value="DNA REPAIR PROTEIN XRCC2"/>
    <property type="match status" value="1"/>
</dbReference>